<gene>
    <name evidence="1" type="ORF">METEAL_17900</name>
</gene>
<dbReference type="Proteomes" id="UP001238179">
    <property type="component" value="Chromosome"/>
</dbReference>
<organism evidence="1 2">
    <name type="scientific">Mesoterricola silvestris</name>
    <dbReference type="NCBI Taxonomy" id="2927979"/>
    <lineage>
        <taxon>Bacteria</taxon>
        <taxon>Pseudomonadati</taxon>
        <taxon>Acidobacteriota</taxon>
        <taxon>Holophagae</taxon>
        <taxon>Holophagales</taxon>
        <taxon>Holophagaceae</taxon>
        <taxon>Mesoterricola</taxon>
    </lineage>
</organism>
<name>A0AA48GVJ6_9BACT</name>
<evidence type="ECO:0000313" key="2">
    <source>
        <dbReference type="Proteomes" id="UP001238179"/>
    </source>
</evidence>
<dbReference type="EMBL" id="AP027080">
    <property type="protein sequence ID" value="BDU72616.1"/>
    <property type="molecule type" value="Genomic_DNA"/>
</dbReference>
<dbReference type="KEGG" id="msil:METEAL_17900"/>
<dbReference type="RefSeq" id="WP_316415528.1">
    <property type="nucleotide sequence ID" value="NZ_AP027080.1"/>
</dbReference>
<accession>A0AA48GVJ6</accession>
<dbReference type="AlphaFoldDB" id="A0AA48GVJ6"/>
<protein>
    <submittedName>
        <fullName evidence="1">Uncharacterized protein</fullName>
    </submittedName>
</protein>
<keyword evidence="2" id="KW-1185">Reference proteome</keyword>
<sequence length="243" mass="26863">MSALTLGTRTASVVWLEPHRIHAGGQSRSLSGPVTQDVLVMALEGLPAGPTHWVVDDAWIPSLLIRDIVEVPPGAEAREAFFKWRFNQSLALEEPQAVQALSLGENAWLLAGIAEATREAWLQASLTLGRPIRSLVPRWLWLYNRLASSREVPGMLLSLCPAGQDTYTGTLASWGRNLALLRQWTEPATAETWIQERVLPSSAYLQRDSRPPQEVLVWGAPTWPDSSIPTRILQPEIPAQEAL</sequence>
<reference evidence="2" key="1">
    <citation type="journal article" date="2023" name="Int. J. Syst. Evol. Microbiol.">
        <title>Mesoterricola silvestris gen. nov., sp. nov., Mesoterricola sediminis sp. nov., Geothrix oryzae sp. nov., Geothrix edaphica sp. nov., Geothrix rubra sp. nov., and Geothrix limicola sp. nov., six novel members of Acidobacteriota isolated from soils.</title>
        <authorList>
            <person name="Itoh H."/>
            <person name="Sugisawa Y."/>
            <person name="Mise K."/>
            <person name="Xu Z."/>
            <person name="Kuniyasu M."/>
            <person name="Ushijima N."/>
            <person name="Kawano K."/>
            <person name="Kobayashi E."/>
            <person name="Shiratori Y."/>
            <person name="Masuda Y."/>
            <person name="Senoo K."/>
        </authorList>
    </citation>
    <scope>NUCLEOTIDE SEQUENCE [LARGE SCALE GENOMIC DNA]</scope>
    <source>
        <strain evidence="2">W79</strain>
    </source>
</reference>
<evidence type="ECO:0000313" key="1">
    <source>
        <dbReference type="EMBL" id="BDU72616.1"/>
    </source>
</evidence>
<proteinExistence type="predicted"/>